<sequence length="554" mass="60074">MSVPSDGNTAACDGRGPGEGSEEARGKQVEILTRQVEELQRKLKGDTLADENDALRCQILQIQEDWHAAQDTFITLQSSLHKQIAQLTHELSRERDEKEQAECRVLFLEDRVKFAEDQLRVIVERLRCDLATRDATIQCLELRLGTGSHIPGPPPFNAAASASFPPSFPPPPAPPNSQSDKTSSSGNSPMSDSADKGAEGEAGSKEREGSSGKEDGGHAEGEKLTDYQKLQKILFVREEQLGRLATQLNATNLQLDKQAHETKRALAAIEQLRNKNIELTHGLRREARVREELERRTRKVGRAEQHMQYLMNASFPVMLPLYDSSPPSVPPARPPSHARPPPPPLAEYPANTRPAAIDTNGSGNSGQQGPSPTAPPTAFLIPPHEFLAALRAEVEALRDQVDRQARPAPAQAQAPPPLAHTPPSCVTRLTRSDTMEEGEREGDGEVDDGPSSAPSQVTHHGQHEQPADPALMSSRVVEEQTHGAEYTRNGCTYGGGSGDGDDDSGEIDTIEVTLLANVAVDVREEIDVCPLQRPGEGHRQPGDNHGEGRPIDGG</sequence>
<feature type="compositionally biased region" description="Acidic residues" evidence="2">
    <location>
        <begin position="435"/>
        <end position="448"/>
    </location>
</feature>
<feature type="compositionally biased region" description="Pro residues" evidence="2">
    <location>
        <begin position="327"/>
        <end position="346"/>
    </location>
</feature>
<feature type="compositionally biased region" description="Basic and acidic residues" evidence="2">
    <location>
        <begin position="535"/>
        <end position="554"/>
    </location>
</feature>
<evidence type="ECO:0000313" key="4">
    <source>
        <dbReference type="Proteomes" id="UP000041254"/>
    </source>
</evidence>
<evidence type="ECO:0000256" key="1">
    <source>
        <dbReference type="SAM" id="Coils"/>
    </source>
</evidence>
<feature type="compositionally biased region" description="Basic and acidic residues" evidence="2">
    <location>
        <begin position="193"/>
        <end position="224"/>
    </location>
</feature>
<evidence type="ECO:0000256" key="2">
    <source>
        <dbReference type="SAM" id="MobiDB-lite"/>
    </source>
</evidence>
<proteinExistence type="predicted"/>
<dbReference type="EMBL" id="CDMY01000656">
    <property type="protein sequence ID" value="CEM28654.1"/>
    <property type="molecule type" value="Genomic_DNA"/>
</dbReference>
<feature type="region of interest" description="Disordered" evidence="2">
    <location>
        <begin position="401"/>
        <end position="507"/>
    </location>
</feature>
<dbReference type="AlphaFoldDB" id="A0A0G4GGA1"/>
<dbReference type="Proteomes" id="UP000041254">
    <property type="component" value="Unassembled WGS sequence"/>
</dbReference>
<feature type="compositionally biased region" description="Low complexity" evidence="2">
    <location>
        <begin position="359"/>
        <end position="371"/>
    </location>
</feature>
<feature type="region of interest" description="Disordered" evidence="2">
    <location>
        <begin position="529"/>
        <end position="554"/>
    </location>
</feature>
<keyword evidence="4" id="KW-1185">Reference proteome</keyword>
<feature type="compositionally biased region" description="Polar residues" evidence="2">
    <location>
        <begin position="178"/>
        <end position="191"/>
    </location>
</feature>
<protein>
    <submittedName>
        <fullName evidence="3">Uncharacterized protein</fullName>
    </submittedName>
</protein>
<feature type="region of interest" description="Disordered" evidence="2">
    <location>
        <begin position="153"/>
        <end position="224"/>
    </location>
</feature>
<name>A0A0G4GGA1_VITBC</name>
<evidence type="ECO:0000313" key="3">
    <source>
        <dbReference type="EMBL" id="CEM28654.1"/>
    </source>
</evidence>
<dbReference type="InParanoid" id="A0A0G4GGA1"/>
<organism evidence="3 4">
    <name type="scientific">Vitrella brassicaformis (strain CCMP3155)</name>
    <dbReference type="NCBI Taxonomy" id="1169540"/>
    <lineage>
        <taxon>Eukaryota</taxon>
        <taxon>Sar</taxon>
        <taxon>Alveolata</taxon>
        <taxon>Colpodellida</taxon>
        <taxon>Vitrellaceae</taxon>
        <taxon>Vitrella</taxon>
    </lineage>
</organism>
<feature type="coiled-coil region" evidence="1">
    <location>
        <begin position="84"/>
        <end position="118"/>
    </location>
</feature>
<gene>
    <name evidence="3" type="ORF">Vbra_17753</name>
</gene>
<feature type="region of interest" description="Disordered" evidence="2">
    <location>
        <begin position="1"/>
        <end position="29"/>
    </location>
</feature>
<keyword evidence="1" id="KW-0175">Coiled coil</keyword>
<feature type="compositionally biased region" description="Pro residues" evidence="2">
    <location>
        <begin position="166"/>
        <end position="175"/>
    </location>
</feature>
<dbReference type="VEuPathDB" id="CryptoDB:Vbra_17753"/>
<feature type="region of interest" description="Disordered" evidence="2">
    <location>
        <begin position="325"/>
        <end position="379"/>
    </location>
</feature>
<reference evidence="3 4" key="1">
    <citation type="submission" date="2014-11" db="EMBL/GenBank/DDBJ databases">
        <authorList>
            <person name="Zhu J."/>
            <person name="Qi W."/>
            <person name="Song R."/>
        </authorList>
    </citation>
    <scope>NUCLEOTIDE SEQUENCE [LARGE SCALE GENOMIC DNA]</scope>
</reference>
<accession>A0A0G4GGA1</accession>